<comment type="catalytic activity">
    <reaction evidence="7 8">
        <text>CMP + ATP = CDP + ADP</text>
        <dbReference type="Rhea" id="RHEA:11600"/>
        <dbReference type="ChEBI" id="CHEBI:30616"/>
        <dbReference type="ChEBI" id="CHEBI:58069"/>
        <dbReference type="ChEBI" id="CHEBI:60377"/>
        <dbReference type="ChEBI" id="CHEBI:456216"/>
        <dbReference type="EC" id="2.7.4.25"/>
    </reaction>
</comment>
<keyword evidence="3 8" id="KW-0547">Nucleotide-binding</keyword>
<evidence type="ECO:0000256" key="6">
    <source>
        <dbReference type="ARBA" id="ARBA00047615"/>
    </source>
</evidence>
<evidence type="ECO:0000256" key="3">
    <source>
        <dbReference type="ARBA" id="ARBA00022741"/>
    </source>
</evidence>
<dbReference type="STRING" id="866536.Belba_1672"/>
<dbReference type="eggNOG" id="COG0283">
    <property type="taxonomic scope" value="Bacteria"/>
</dbReference>
<dbReference type="GO" id="GO:0005829">
    <property type="term" value="C:cytosol"/>
    <property type="evidence" value="ECO:0007669"/>
    <property type="project" value="TreeGrafter"/>
</dbReference>
<comment type="catalytic activity">
    <reaction evidence="6 8">
        <text>dCMP + ATP = dCDP + ADP</text>
        <dbReference type="Rhea" id="RHEA:25094"/>
        <dbReference type="ChEBI" id="CHEBI:30616"/>
        <dbReference type="ChEBI" id="CHEBI:57566"/>
        <dbReference type="ChEBI" id="CHEBI:58593"/>
        <dbReference type="ChEBI" id="CHEBI:456216"/>
        <dbReference type="EC" id="2.7.4.25"/>
    </reaction>
</comment>
<dbReference type="InterPro" id="IPR011994">
    <property type="entry name" value="Cytidylate_kinase_dom"/>
</dbReference>
<keyword evidence="11" id="KW-1185">Reference proteome</keyword>
<dbReference type="PATRIC" id="fig|866536.3.peg.1732"/>
<keyword evidence="5 8" id="KW-0067">ATP-binding</keyword>
<protein>
    <recommendedName>
        <fullName evidence="8">Cytidylate kinase</fullName>
        <shortName evidence="8">CK</shortName>
        <ecNumber evidence="8">2.7.4.25</ecNumber>
    </recommendedName>
    <alternativeName>
        <fullName evidence="8">Cytidine monophosphate kinase</fullName>
        <shortName evidence="8">CMP kinase</shortName>
    </alternativeName>
</protein>
<comment type="similarity">
    <text evidence="1 8">Belongs to the cytidylate kinase family. Type 1 subfamily.</text>
</comment>
<dbReference type="EC" id="2.7.4.25" evidence="8"/>
<dbReference type="Gene3D" id="3.40.50.300">
    <property type="entry name" value="P-loop containing nucleotide triphosphate hydrolases"/>
    <property type="match status" value="1"/>
</dbReference>
<dbReference type="NCBIfam" id="TIGR00017">
    <property type="entry name" value="cmk"/>
    <property type="match status" value="1"/>
</dbReference>
<evidence type="ECO:0000256" key="8">
    <source>
        <dbReference type="HAMAP-Rule" id="MF_00238"/>
    </source>
</evidence>
<dbReference type="Proteomes" id="UP000006050">
    <property type="component" value="Chromosome"/>
</dbReference>
<dbReference type="Pfam" id="PF02224">
    <property type="entry name" value="Cytidylate_kin"/>
    <property type="match status" value="1"/>
</dbReference>
<keyword evidence="2 8" id="KW-0808">Transferase</keyword>
<dbReference type="PANTHER" id="PTHR21299">
    <property type="entry name" value="CYTIDYLATE KINASE/PANTOATE-BETA-ALANINE LIGASE"/>
    <property type="match status" value="1"/>
</dbReference>
<sequence>MYPRRNRFKTPIFAAEKKKARQLLVMGKIVIAIDGFSGCGKSSTAKAVAKKLGYTYIDSGAMYRAATLHFLNNHTVLTNIKEVNNALDSLKITFHFDPEKQTQETFLNGLNVEQEIRTMRVSDYVSEVSKLKEVRHSLVAQQQKLGKSKGVVMDGRDIGTVVFPHAELKIFMTADLSIRAARRQKEILEKGELIALEKIKENLGERDRMDSTRVESPFIKAKDAIEIDTSLLEFDDQVEQILSLAKEKIS</sequence>
<dbReference type="KEGG" id="bbd:Belba_1672"/>
<evidence type="ECO:0000256" key="5">
    <source>
        <dbReference type="ARBA" id="ARBA00022840"/>
    </source>
</evidence>
<organism evidence="10 11">
    <name type="scientific">Belliella baltica (strain DSM 15883 / CIP 108006 / LMG 21964 / BA134)</name>
    <dbReference type="NCBI Taxonomy" id="866536"/>
    <lineage>
        <taxon>Bacteria</taxon>
        <taxon>Pseudomonadati</taxon>
        <taxon>Bacteroidota</taxon>
        <taxon>Cytophagia</taxon>
        <taxon>Cytophagales</taxon>
        <taxon>Cyclobacteriaceae</taxon>
        <taxon>Belliella</taxon>
    </lineage>
</organism>
<reference evidence="11" key="1">
    <citation type="submission" date="2012-06" db="EMBL/GenBank/DDBJ databases">
        <title>The complete genome of Belliella baltica DSM 15883.</title>
        <authorList>
            <person name="Lucas S."/>
            <person name="Copeland A."/>
            <person name="Lapidus A."/>
            <person name="Goodwin L."/>
            <person name="Pitluck S."/>
            <person name="Peters L."/>
            <person name="Mikhailova N."/>
            <person name="Davenport K."/>
            <person name="Kyrpides N."/>
            <person name="Mavromatis K."/>
            <person name="Pagani I."/>
            <person name="Ivanova N."/>
            <person name="Ovchinnikova G."/>
            <person name="Zeytun A."/>
            <person name="Detter J.C."/>
            <person name="Han C."/>
            <person name="Land M."/>
            <person name="Hauser L."/>
            <person name="Markowitz V."/>
            <person name="Cheng J.-F."/>
            <person name="Hugenholtz P."/>
            <person name="Woyke T."/>
            <person name="Wu D."/>
            <person name="Tindall B."/>
            <person name="Pomrenke H."/>
            <person name="Brambilla E."/>
            <person name="Klenk H.-P."/>
            <person name="Eisen J.A."/>
        </authorList>
    </citation>
    <scope>NUCLEOTIDE SEQUENCE [LARGE SCALE GENOMIC DNA]</scope>
    <source>
        <strain evidence="11">DSM 15883 / CIP 108006 / LMG 21964 / BA134</strain>
    </source>
</reference>
<dbReference type="GO" id="GO:0005524">
    <property type="term" value="F:ATP binding"/>
    <property type="evidence" value="ECO:0007669"/>
    <property type="project" value="UniProtKB-UniRule"/>
</dbReference>
<feature type="domain" description="Cytidylate kinase" evidence="9">
    <location>
        <begin position="31"/>
        <end position="246"/>
    </location>
</feature>
<dbReference type="InterPro" id="IPR027417">
    <property type="entry name" value="P-loop_NTPase"/>
</dbReference>
<proteinExistence type="inferred from homology"/>
<dbReference type="SUPFAM" id="SSF52540">
    <property type="entry name" value="P-loop containing nucleoside triphosphate hydrolases"/>
    <property type="match status" value="1"/>
</dbReference>
<dbReference type="CDD" id="cd02020">
    <property type="entry name" value="CMPK"/>
    <property type="match status" value="1"/>
</dbReference>
<evidence type="ECO:0000259" key="9">
    <source>
        <dbReference type="Pfam" id="PF02224"/>
    </source>
</evidence>
<dbReference type="HAMAP" id="MF_00238">
    <property type="entry name" value="Cytidyl_kinase_type1"/>
    <property type="match status" value="1"/>
</dbReference>
<name>I3Z4W0_BELBD</name>
<accession>I3Z4W0</accession>
<dbReference type="AlphaFoldDB" id="I3Z4W0"/>
<dbReference type="InterPro" id="IPR003136">
    <property type="entry name" value="Cytidylate_kin"/>
</dbReference>
<keyword evidence="8" id="KW-0963">Cytoplasm</keyword>
<dbReference type="GO" id="GO:0006220">
    <property type="term" value="P:pyrimidine nucleotide metabolic process"/>
    <property type="evidence" value="ECO:0007669"/>
    <property type="project" value="UniProtKB-UniRule"/>
</dbReference>
<dbReference type="GO" id="GO:0036430">
    <property type="term" value="F:CMP kinase activity"/>
    <property type="evidence" value="ECO:0007669"/>
    <property type="project" value="RHEA"/>
</dbReference>
<dbReference type="GO" id="GO:0015949">
    <property type="term" value="P:nucleobase-containing small molecule interconversion"/>
    <property type="evidence" value="ECO:0007669"/>
    <property type="project" value="TreeGrafter"/>
</dbReference>
<gene>
    <name evidence="8" type="primary">cmk</name>
    <name evidence="10" type="ordered locus">Belba_1672</name>
</gene>
<evidence type="ECO:0000256" key="4">
    <source>
        <dbReference type="ARBA" id="ARBA00022777"/>
    </source>
</evidence>
<dbReference type="GO" id="GO:0036431">
    <property type="term" value="F:dCMP kinase activity"/>
    <property type="evidence" value="ECO:0007669"/>
    <property type="project" value="InterPro"/>
</dbReference>
<dbReference type="PANTHER" id="PTHR21299:SF2">
    <property type="entry name" value="CYTIDYLATE KINASE"/>
    <property type="match status" value="1"/>
</dbReference>
<evidence type="ECO:0000313" key="11">
    <source>
        <dbReference type="Proteomes" id="UP000006050"/>
    </source>
</evidence>
<feature type="binding site" evidence="8">
    <location>
        <begin position="35"/>
        <end position="43"/>
    </location>
    <ligand>
        <name>ATP</name>
        <dbReference type="ChEBI" id="CHEBI:30616"/>
    </ligand>
</feature>
<comment type="subcellular location">
    <subcellularLocation>
        <location evidence="8">Cytoplasm</location>
    </subcellularLocation>
</comment>
<dbReference type="EMBL" id="CP003281">
    <property type="protein sequence ID" value="AFL84278.1"/>
    <property type="molecule type" value="Genomic_DNA"/>
</dbReference>
<dbReference type="HOGENOM" id="CLU_079959_0_2_10"/>
<evidence type="ECO:0000256" key="2">
    <source>
        <dbReference type="ARBA" id="ARBA00022679"/>
    </source>
</evidence>
<keyword evidence="4 8" id="KW-0418">Kinase</keyword>
<evidence type="ECO:0000313" key="10">
    <source>
        <dbReference type="EMBL" id="AFL84278.1"/>
    </source>
</evidence>
<evidence type="ECO:0000256" key="1">
    <source>
        <dbReference type="ARBA" id="ARBA00009427"/>
    </source>
</evidence>
<evidence type="ECO:0000256" key="7">
    <source>
        <dbReference type="ARBA" id="ARBA00048478"/>
    </source>
</evidence>